<accession>A0A1X0Y736</accession>
<evidence type="ECO:0000313" key="2">
    <source>
        <dbReference type="Proteomes" id="UP000193040"/>
    </source>
</evidence>
<reference evidence="1 2" key="1">
    <citation type="submission" date="2017-03" db="EMBL/GenBank/DDBJ databases">
        <title>Genomic insights into Mycobacterium simiae human colonization.</title>
        <authorList>
            <person name="Steffani J.L."/>
            <person name="Brunck M.E."/>
            <person name="Cruz E."/>
            <person name="Montiel R."/>
            <person name="Barona F."/>
        </authorList>
    </citation>
    <scope>NUCLEOTIDE SEQUENCE [LARGE SCALE GENOMIC DNA]</scope>
    <source>
        <strain evidence="1 2">MsiGto</strain>
    </source>
</reference>
<gene>
    <name evidence="1" type="ORF">B5M45_11780</name>
</gene>
<dbReference type="STRING" id="1784.VC42_18420"/>
<proteinExistence type="predicted"/>
<name>A0A1X0Y736_MYCSI</name>
<sequence>MAVGMVARFALGDKCSAGGRPAGQGAARRGLRRRQQASFRDIPAALERLAARAETVQLGKVVAETGG</sequence>
<dbReference type="Proteomes" id="UP000193040">
    <property type="component" value="Unassembled WGS sequence"/>
</dbReference>
<keyword evidence="2" id="KW-1185">Reference proteome</keyword>
<evidence type="ECO:0000313" key="1">
    <source>
        <dbReference type="EMBL" id="ORJ60936.1"/>
    </source>
</evidence>
<dbReference type="AlphaFoldDB" id="A0A1X0Y736"/>
<dbReference type="EMBL" id="MZZM01000016">
    <property type="protein sequence ID" value="ORJ60936.1"/>
    <property type="molecule type" value="Genomic_DNA"/>
</dbReference>
<protein>
    <submittedName>
        <fullName evidence="1">Uncharacterized protein</fullName>
    </submittedName>
</protein>
<comment type="caution">
    <text evidence="1">The sequence shown here is derived from an EMBL/GenBank/DDBJ whole genome shotgun (WGS) entry which is preliminary data.</text>
</comment>
<organism evidence="1 2">
    <name type="scientific">Mycobacterium simiae</name>
    <name type="common">Mycobacterium habana</name>
    <dbReference type="NCBI Taxonomy" id="1784"/>
    <lineage>
        <taxon>Bacteria</taxon>
        <taxon>Bacillati</taxon>
        <taxon>Actinomycetota</taxon>
        <taxon>Actinomycetes</taxon>
        <taxon>Mycobacteriales</taxon>
        <taxon>Mycobacteriaceae</taxon>
        <taxon>Mycobacterium</taxon>
        <taxon>Mycobacterium simiae complex</taxon>
    </lineage>
</organism>